<dbReference type="Proteomes" id="UP000007590">
    <property type="component" value="Chromosome"/>
</dbReference>
<evidence type="ECO:0000256" key="1">
    <source>
        <dbReference type="SAM" id="SignalP"/>
    </source>
</evidence>
<dbReference type="RefSeq" id="WP_014681471.1">
    <property type="nucleotide sequence ID" value="NC_017770.1"/>
</dbReference>
<proteinExistence type="predicted"/>
<dbReference type="HOGENOM" id="CLU_057100_1_1_10"/>
<accession>H8KWR8</accession>
<name>H8KWR8_SOLCM</name>
<reference evidence="2" key="1">
    <citation type="submission" date="2012-02" db="EMBL/GenBank/DDBJ databases">
        <title>The complete genome of Solitalea canadensis DSM 3403.</title>
        <authorList>
            <consortium name="US DOE Joint Genome Institute (JGI-PGF)"/>
            <person name="Lucas S."/>
            <person name="Copeland A."/>
            <person name="Lapidus A."/>
            <person name="Glavina del Rio T."/>
            <person name="Dalin E."/>
            <person name="Tice H."/>
            <person name="Bruce D."/>
            <person name="Goodwin L."/>
            <person name="Pitluck S."/>
            <person name="Peters L."/>
            <person name="Ovchinnikova G."/>
            <person name="Lu M."/>
            <person name="Kyrpides N."/>
            <person name="Mavromatis K."/>
            <person name="Ivanova N."/>
            <person name="Brettin T."/>
            <person name="Detter J.C."/>
            <person name="Han C."/>
            <person name="Larimer F."/>
            <person name="Land M."/>
            <person name="Hauser L."/>
            <person name="Markowitz V."/>
            <person name="Cheng J.-F."/>
            <person name="Hugenholtz P."/>
            <person name="Woyke T."/>
            <person name="Wu D."/>
            <person name="Spring S."/>
            <person name="Schroeder M."/>
            <person name="Kopitz M."/>
            <person name="Brambilla E."/>
            <person name="Klenk H.-P."/>
            <person name="Eisen J.A."/>
        </authorList>
    </citation>
    <scope>NUCLEOTIDE SEQUENCE</scope>
    <source>
        <strain evidence="2">DSM 3403</strain>
    </source>
</reference>
<organism evidence="2 3">
    <name type="scientific">Solitalea canadensis (strain ATCC 29591 / DSM 3403 / JCM 21819 / LMG 8368 / NBRC 15130 / NCIMB 12057 / USAM 9D)</name>
    <name type="common">Flexibacter canadensis</name>
    <dbReference type="NCBI Taxonomy" id="929556"/>
    <lineage>
        <taxon>Bacteria</taxon>
        <taxon>Pseudomonadati</taxon>
        <taxon>Bacteroidota</taxon>
        <taxon>Sphingobacteriia</taxon>
        <taxon>Sphingobacteriales</taxon>
        <taxon>Sphingobacteriaceae</taxon>
        <taxon>Solitalea</taxon>
    </lineage>
</organism>
<feature type="signal peptide" evidence="1">
    <location>
        <begin position="1"/>
        <end position="20"/>
    </location>
</feature>
<evidence type="ECO:0000313" key="3">
    <source>
        <dbReference type="Proteomes" id="UP000007590"/>
    </source>
</evidence>
<keyword evidence="1" id="KW-0732">Signal</keyword>
<evidence type="ECO:0000313" key="2">
    <source>
        <dbReference type="EMBL" id="AFD08247.1"/>
    </source>
</evidence>
<dbReference type="OrthoDB" id="1495718at2"/>
<dbReference type="eggNOG" id="COG3137">
    <property type="taxonomic scope" value="Bacteria"/>
</dbReference>
<dbReference type="STRING" id="929556.Solca_3237"/>
<protein>
    <recommendedName>
        <fullName evidence="4">DUF3078 domain-containing protein</fullName>
    </recommendedName>
</protein>
<dbReference type="InterPro" id="IPR021428">
    <property type="entry name" value="DUF3078"/>
</dbReference>
<feature type="chain" id="PRO_5003613478" description="DUF3078 domain-containing protein" evidence="1">
    <location>
        <begin position="21"/>
        <end position="311"/>
    </location>
</feature>
<dbReference type="AlphaFoldDB" id="H8KWR8"/>
<dbReference type="Pfam" id="PF11276">
    <property type="entry name" value="DUF3078"/>
    <property type="match status" value="1"/>
</dbReference>
<gene>
    <name evidence="2" type="ordered locus">Solca_3237</name>
</gene>
<keyword evidence="3" id="KW-1185">Reference proteome</keyword>
<dbReference type="KEGG" id="scn:Solca_3237"/>
<dbReference type="EMBL" id="CP003349">
    <property type="protein sequence ID" value="AFD08247.1"/>
    <property type="molecule type" value="Genomic_DNA"/>
</dbReference>
<evidence type="ECO:0008006" key="4">
    <source>
        <dbReference type="Google" id="ProtNLM"/>
    </source>
</evidence>
<sequence>MNKFTTLILSLWLLAGASSAQVNVSKAPEDPNRPDTVKKWAISGVNSLLLNQSSFSNWASGGINSVAGTLLLDYNFNYTKERWNWDNHVLVGYGFSKQKDVGLRKTDDRYLLYSNLGYKLKGYWYASFFASLQSQFANGFEYNSDGTETLISGPFAPAYVGFGPGITYKKSDNWKINISPLASRITLVNDDYLSSIGAFGVDPGKKSRYEFGFNLNAYRKDEIMKNINLEHILMLYSNYLDNPQNVDINYTLNLFMKVNSYISANFGIQLIYDDDTTFPYTNNAGETAYRPQLQFKEIFGAGFTYKFGGAK</sequence>